<dbReference type="STRING" id="390270.SAMN04488005_0220"/>
<keyword evidence="1" id="KW-0472">Membrane</keyword>
<gene>
    <name evidence="2" type="ORF">SAMN04488005_0220</name>
</gene>
<keyword evidence="3" id="KW-1185">Reference proteome</keyword>
<keyword evidence="1" id="KW-0812">Transmembrane</keyword>
<dbReference type="OrthoDB" id="7632202at2"/>
<evidence type="ECO:0000313" key="3">
    <source>
        <dbReference type="Proteomes" id="UP000199478"/>
    </source>
</evidence>
<evidence type="ECO:0000313" key="2">
    <source>
        <dbReference type="EMBL" id="SFR31972.1"/>
    </source>
</evidence>
<organism evidence="2 3">
    <name type="scientific">Yoonia tamlensis</name>
    <dbReference type="NCBI Taxonomy" id="390270"/>
    <lineage>
        <taxon>Bacteria</taxon>
        <taxon>Pseudomonadati</taxon>
        <taxon>Pseudomonadota</taxon>
        <taxon>Alphaproteobacteria</taxon>
        <taxon>Rhodobacterales</taxon>
        <taxon>Paracoccaceae</taxon>
        <taxon>Yoonia</taxon>
    </lineage>
</organism>
<feature type="transmembrane region" description="Helical" evidence="1">
    <location>
        <begin position="69"/>
        <end position="88"/>
    </location>
</feature>
<dbReference type="AlphaFoldDB" id="A0A1I6FPU7"/>
<dbReference type="RefSeq" id="WP_090195329.1">
    <property type="nucleotide sequence ID" value="NZ_FOYP01000001.1"/>
</dbReference>
<reference evidence="3" key="1">
    <citation type="submission" date="2016-10" db="EMBL/GenBank/DDBJ databases">
        <authorList>
            <person name="Varghese N."/>
            <person name="Submissions S."/>
        </authorList>
    </citation>
    <scope>NUCLEOTIDE SEQUENCE [LARGE SCALE GENOMIC DNA]</scope>
    <source>
        <strain evidence="3">DSM 26879</strain>
    </source>
</reference>
<sequence>MAFIRLVVVGLVVLTMLYWMIAIYSRSVRRERLEKEFDALNPENIDQDARDTYVEAGMTAYNNSLRPKLIGLVYVVPAVVIATMVYLMNAN</sequence>
<keyword evidence="1" id="KW-1133">Transmembrane helix</keyword>
<protein>
    <submittedName>
        <fullName evidence="2">Uncharacterized protein</fullName>
    </submittedName>
</protein>
<proteinExistence type="predicted"/>
<accession>A0A1I6FPU7</accession>
<name>A0A1I6FPU7_9RHOB</name>
<feature type="transmembrane region" description="Helical" evidence="1">
    <location>
        <begin position="6"/>
        <end position="25"/>
    </location>
</feature>
<dbReference type="EMBL" id="FOYP01000001">
    <property type="protein sequence ID" value="SFR31972.1"/>
    <property type="molecule type" value="Genomic_DNA"/>
</dbReference>
<dbReference type="Proteomes" id="UP000199478">
    <property type="component" value="Unassembled WGS sequence"/>
</dbReference>
<evidence type="ECO:0000256" key="1">
    <source>
        <dbReference type="SAM" id="Phobius"/>
    </source>
</evidence>